<feature type="compositionally biased region" description="Basic and acidic residues" evidence="1">
    <location>
        <begin position="297"/>
        <end position="309"/>
    </location>
</feature>
<organism evidence="3 4">
    <name type="scientific">Eikenella corrodens</name>
    <dbReference type="NCBI Taxonomy" id="539"/>
    <lineage>
        <taxon>Bacteria</taxon>
        <taxon>Pseudomonadati</taxon>
        <taxon>Pseudomonadota</taxon>
        <taxon>Betaproteobacteria</taxon>
        <taxon>Neisseriales</taxon>
        <taxon>Neisseriaceae</taxon>
        <taxon>Eikenella</taxon>
    </lineage>
</organism>
<keyword evidence="2" id="KW-0812">Transmembrane</keyword>
<dbReference type="InterPro" id="IPR008708">
    <property type="entry name" value="Neisseria_TspB"/>
</dbReference>
<dbReference type="AlphaFoldDB" id="A0A1A9RRS8"/>
<evidence type="ECO:0008006" key="5">
    <source>
        <dbReference type="Google" id="ProtNLM"/>
    </source>
</evidence>
<evidence type="ECO:0000313" key="4">
    <source>
        <dbReference type="Proteomes" id="UP000078103"/>
    </source>
</evidence>
<evidence type="ECO:0000256" key="2">
    <source>
        <dbReference type="SAM" id="Phobius"/>
    </source>
</evidence>
<evidence type="ECO:0000313" key="3">
    <source>
        <dbReference type="EMBL" id="OAM22283.1"/>
    </source>
</evidence>
<feature type="region of interest" description="Disordered" evidence="1">
    <location>
        <begin position="277"/>
        <end position="310"/>
    </location>
</feature>
<feature type="transmembrane region" description="Helical" evidence="2">
    <location>
        <begin position="380"/>
        <end position="401"/>
    </location>
</feature>
<dbReference type="EMBL" id="LXSH01000017">
    <property type="protein sequence ID" value="OAM22283.1"/>
    <property type="molecule type" value="Genomic_DNA"/>
</dbReference>
<evidence type="ECO:0000256" key="1">
    <source>
        <dbReference type="SAM" id="MobiDB-lite"/>
    </source>
</evidence>
<proteinExistence type="predicted"/>
<gene>
    <name evidence="3" type="ORF">A7P89_05730</name>
</gene>
<keyword evidence="2" id="KW-0472">Membrane</keyword>
<comment type="caution">
    <text evidence="3">The sequence shown here is derived from an EMBL/GenBank/DDBJ whole genome shotgun (WGS) entry which is preliminary data.</text>
</comment>
<feature type="compositionally biased region" description="Polar residues" evidence="1">
    <location>
        <begin position="277"/>
        <end position="295"/>
    </location>
</feature>
<dbReference type="NCBIfam" id="NF041109">
    <property type="entry name" value="VF_TspB_C_term"/>
    <property type="match status" value="1"/>
</dbReference>
<sequence length="404" mass="44277">MNKAITGLIVGDMAGKVMNSHGAQNAAKALAEGNYSEAALSAGSAFDVFDIGSGFNSLRDIYREAQDAKSQRVITEAEQAKAQAQQKYDPSVKKVWVYYLYYAETGQNQVFLVTPKAYICCGGIKDSPNNTTAYLEDPTTKERYPVPPYNYRTTHIRSKYVDNSPELYYRAPTLEDLLLTNAEMQQILMQQLADQNSALNKNTEAMTQLINALWAGGHLGPGNTQTMVSGSPADNTFLTSPYTPAGSNQAQQTQFTINNNGTVTQTIVNRPDLAANTSQAPTRTEVGQSQQQAQDTRPAKENSSAEKPDICAQNPNSLMCAEAGNADYTDPVIPEKQIDFDFKPANIFSNDGVCPQPVTFEIFSKSYQLSYEPTCRFLRGVRPIVILAAMVTAMIMAYNAVKEL</sequence>
<keyword evidence="2" id="KW-1133">Transmembrane helix</keyword>
<dbReference type="Proteomes" id="UP000078103">
    <property type="component" value="Unassembled WGS sequence"/>
</dbReference>
<name>A0A1A9RRS8_EIKCO</name>
<protein>
    <recommendedName>
        <fullName evidence="5">TspB protein</fullName>
    </recommendedName>
</protein>
<dbReference type="Pfam" id="PF05616">
    <property type="entry name" value="Neisseria_TspB"/>
    <property type="match status" value="1"/>
</dbReference>
<reference evidence="4" key="1">
    <citation type="submission" date="2016-05" db="EMBL/GenBank/DDBJ databases">
        <title>Draft genome of Corynebacterium afermentans subsp. afermentans LCDC 88199T.</title>
        <authorList>
            <person name="Bernier A.-M."/>
            <person name="Bernard K."/>
        </authorList>
    </citation>
    <scope>NUCLEOTIDE SEQUENCE [LARGE SCALE GENOMIC DNA]</scope>
    <source>
        <strain evidence="4">NML120819</strain>
    </source>
</reference>
<accession>A0A1A9RRS8</accession>